<feature type="region of interest" description="Disordered" evidence="1">
    <location>
        <begin position="61"/>
        <end position="97"/>
    </location>
</feature>
<sequence length="97" mass="11255">MDRTRGINFLTLEDVEAAHAHMLMSHGIPNEQPRYDTPACGNRPAENSNCCQDCQSCKDKEKTVHTHGYGTRAATKRKQQQEEEEEKKKKRRKRKKN</sequence>
<evidence type="ECO:0000313" key="2">
    <source>
        <dbReference type="EMBL" id="KAF4456098.1"/>
    </source>
</evidence>
<reference evidence="2" key="1">
    <citation type="submission" date="2020-01" db="EMBL/GenBank/DDBJ databases">
        <title>Identification and distribution of gene clusters putatively required for synthesis of sphingolipid metabolism inhibitors in phylogenetically diverse species of the filamentous fungus Fusarium.</title>
        <authorList>
            <person name="Kim H.-S."/>
            <person name="Busman M."/>
            <person name="Brown D.W."/>
            <person name="Divon H."/>
            <person name="Uhlig S."/>
            <person name="Proctor R.H."/>
        </authorList>
    </citation>
    <scope>NUCLEOTIDE SEQUENCE</scope>
    <source>
        <strain evidence="2">NRRL 53441</strain>
    </source>
</reference>
<dbReference type="AlphaFoldDB" id="A0A8H4KUR1"/>
<comment type="caution">
    <text evidence="2">The sequence shown here is derived from an EMBL/GenBank/DDBJ whole genome shotgun (WGS) entry which is preliminary data.</text>
</comment>
<protein>
    <submittedName>
        <fullName evidence="2">Uncharacterized protein</fullName>
    </submittedName>
</protein>
<evidence type="ECO:0000256" key="1">
    <source>
        <dbReference type="SAM" id="MobiDB-lite"/>
    </source>
</evidence>
<proteinExistence type="predicted"/>
<accession>A0A8H4KUR1</accession>
<dbReference type="EMBL" id="JAADJG010000069">
    <property type="protein sequence ID" value="KAF4456098.1"/>
    <property type="molecule type" value="Genomic_DNA"/>
</dbReference>
<evidence type="ECO:0000313" key="3">
    <source>
        <dbReference type="Proteomes" id="UP000605986"/>
    </source>
</evidence>
<organism evidence="2 3">
    <name type="scientific">Fusarium austroafricanum</name>
    <dbReference type="NCBI Taxonomy" id="2364996"/>
    <lineage>
        <taxon>Eukaryota</taxon>
        <taxon>Fungi</taxon>
        <taxon>Dikarya</taxon>
        <taxon>Ascomycota</taxon>
        <taxon>Pezizomycotina</taxon>
        <taxon>Sordariomycetes</taxon>
        <taxon>Hypocreomycetidae</taxon>
        <taxon>Hypocreales</taxon>
        <taxon>Nectriaceae</taxon>
        <taxon>Fusarium</taxon>
        <taxon>Fusarium concolor species complex</taxon>
    </lineage>
</organism>
<feature type="compositionally biased region" description="Basic residues" evidence="1">
    <location>
        <begin position="88"/>
        <end position="97"/>
    </location>
</feature>
<gene>
    <name evidence="2" type="ORF">F53441_1713</name>
</gene>
<keyword evidence="3" id="KW-1185">Reference proteome</keyword>
<name>A0A8H4KUR1_9HYPO</name>
<dbReference type="Proteomes" id="UP000605986">
    <property type="component" value="Unassembled WGS sequence"/>
</dbReference>